<name>A0A7J8QG06_GOSRA</name>
<evidence type="ECO:0000313" key="1">
    <source>
        <dbReference type="EMBL" id="MBA0600475.1"/>
    </source>
</evidence>
<dbReference type="Proteomes" id="UP000593578">
    <property type="component" value="Unassembled WGS sequence"/>
</dbReference>
<accession>A0A7J8QG06</accession>
<dbReference type="EMBL" id="JABEZZ010000011">
    <property type="protein sequence ID" value="MBA0600475.1"/>
    <property type="molecule type" value="Genomic_DNA"/>
</dbReference>
<evidence type="ECO:0000313" key="2">
    <source>
        <dbReference type="Proteomes" id="UP000593578"/>
    </source>
</evidence>
<feature type="non-terminal residue" evidence="1">
    <location>
        <position position="1"/>
    </location>
</feature>
<sequence>FSSFFLLEIYSLLRRFGLSSIHKVGESSRFANISKFKVTSSKSDRIAEWISR</sequence>
<organism evidence="1 2">
    <name type="scientific">Gossypium raimondii</name>
    <name type="common">Peruvian cotton</name>
    <name type="synonym">Gossypium klotzschianum subsp. raimondii</name>
    <dbReference type="NCBI Taxonomy" id="29730"/>
    <lineage>
        <taxon>Eukaryota</taxon>
        <taxon>Viridiplantae</taxon>
        <taxon>Streptophyta</taxon>
        <taxon>Embryophyta</taxon>
        <taxon>Tracheophyta</taxon>
        <taxon>Spermatophyta</taxon>
        <taxon>Magnoliopsida</taxon>
        <taxon>eudicotyledons</taxon>
        <taxon>Gunneridae</taxon>
        <taxon>Pentapetalae</taxon>
        <taxon>rosids</taxon>
        <taxon>malvids</taxon>
        <taxon>Malvales</taxon>
        <taxon>Malvaceae</taxon>
        <taxon>Malvoideae</taxon>
        <taxon>Gossypium</taxon>
    </lineage>
</organism>
<reference evidence="1 2" key="1">
    <citation type="journal article" date="2019" name="Genome Biol. Evol.">
        <title>Insights into the evolution of the New World diploid cottons (Gossypium, subgenus Houzingenia) based on genome sequencing.</title>
        <authorList>
            <person name="Grover C.E."/>
            <person name="Arick M.A. 2nd"/>
            <person name="Thrash A."/>
            <person name="Conover J.L."/>
            <person name="Sanders W.S."/>
            <person name="Peterson D.G."/>
            <person name="Frelichowski J.E."/>
            <person name="Scheffler J.A."/>
            <person name="Scheffler B.E."/>
            <person name="Wendel J.F."/>
        </authorList>
    </citation>
    <scope>NUCLEOTIDE SEQUENCE [LARGE SCALE GENOMIC DNA]</scope>
    <source>
        <strain evidence="1">8</strain>
        <tissue evidence="1">Leaf</tissue>
    </source>
</reference>
<dbReference type="AlphaFoldDB" id="A0A7J8QG06"/>
<gene>
    <name evidence="1" type="ORF">Gorai_006662</name>
</gene>
<proteinExistence type="predicted"/>
<protein>
    <submittedName>
        <fullName evidence="1">Uncharacterized protein</fullName>
    </submittedName>
</protein>
<comment type="caution">
    <text evidence="1">The sequence shown here is derived from an EMBL/GenBank/DDBJ whole genome shotgun (WGS) entry which is preliminary data.</text>
</comment>